<gene>
    <name evidence="11" type="ORF">MNBD_BACTEROID05-910</name>
</gene>
<keyword evidence="7" id="KW-0325">Glycoprotein</keyword>
<dbReference type="InterPro" id="IPR007484">
    <property type="entry name" value="Peptidase_M28"/>
</dbReference>
<organism evidence="11">
    <name type="scientific">hydrothermal vent metagenome</name>
    <dbReference type="NCBI Taxonomy" id="652676"/>
    <lineage>
        <taxon>unclassified sequences</taxon>
        <taxon>metagenomes</taxon>
        <taxon>ecological metagenomes</taxon>
    </lineage>
</organism>
<dbReference type="SUPFAM" id="SSF53187">
    <property type="entry name" value="Zn-dependent exopeptidases"/>
    <property type="match status" value="1"/>
</dbReference>
<dbReference type="InterPro" id="IPR045175">
    <property type="entry name" value="M28_fam"/>
</dbReference>
<evidence type="ECO:0000256" key="6">
    <source>
        <dbReference type="ARBA" id="ARBA00022989"/>
    </source>
</evidence>
<dbReference type="GO" id="GO:0005774">
    <property type="term" value="C:vacuolar membrane"/>
    <property type="evidence" value="ECO:0007669"/>
    <property type="project" value="UniProtKB-SubCell"/>
</dbReference>
<evidence type="ECO:0000259" key="10">
    <source>
        <dbReference type="Pfam" id="PF04389"/>
    </source>
</evidence>
<comment type="subcellular location">
    <subcellularLocation>
        <location evidence="2">Vacuole membrane</location>
        <topology evidence="2">Multi-pass membrane protein</topology>
    </subcellularLocation>
</comment>
<evidence type="ECO:0000256" key="1">
    <source>
        <dbReference type="ARBA" id="ARBA00003273"/>
    </source>
</evidence>
<feature type="transmembrane region" description="Helical" evidence="9">
    <location>
        <begin position="325"/>
        <end position="352"/>
    </location>
</feature>
<keyword evidence="5" id="KW-0926">Vacuole</keyword>
<comment type="function">
    <text evidence="1">May be involved in vacuolar sorting and osmoregulation.</text>
</comment>
<keyword evidence="9" id="KW-0812">Transmembrane</keyword>
<keyword evidence="9" id="KW-0472">Membrane</keyword>
<feature type="non-terminal residue" evidence="11">
    <location>
        <position position="353"/>
    </location>
</feature>
<dbReference type="EMBL" id="UOEN01000405">
    <property type="protein sequence ID" value="VAW18136.1"/>
    <property type="molecule type" value="Genomic_DNA"/>
</dbReference>
<reference evidence="11" key="1">
    <citation type="submission" date="2018-06" db="EMBL/GenBank/DDBJ databases">
        <authorList>
            <person name="Zhirakovskaya E."/>
        </authorList>
    </citation>
    <scope>NUCLEOTIDE SEQUENCE</scope>
</reference>
<keyword evidence="6 9" id="KW-1133">Transmembrane helix</keyword>
<evidence type="ECO:0000256" key="4">
    <source>
        <dbReference type="ARBA" id="ARBA00017435"/>
    </source>
</evidence>
<sequence length="353" mass="39764">MSTKRNYSSVVSLLIIVATIHWSFSSLMPNKISDLKTPKNEFSTERALVHLKEISKKPHYVGTQNHKGVRNYIIKELEKLGLTVEIQTQTAINKKWRSGTETKNILAKIKGSEPGKALLLLSHYDSAVHSSFGASDAGSGVVTILEGVRAFLANNKQPKNDIIILISDGEELGLLGANAFVNHHPWAKEVQLVLNFEARGSGGPSYMLMETNGGNENLVKAFNKSNPKYPVASSLMYSVYKMLPNDTDLTVFREDGNINGYNFAFIDDHFDYHTAQDSYARLDRNTLQHQADYLMPLLNYFADASLDNLSAEEDFVYFNFPFFKLIYYSFSWVTPMLIISFLIFLAFIIYGIK</sequence>
<dbReference type="Gene3D" id="3.40.630.10">
    <property type="entry name" value="Zn peptidases"/>
    <property type="match status" value="1"/>
</dbReference>
<dbReference type="Pfam" id="PF04389">
    <property type="entry name" value="Peptidase_M28"/>
    <property type="match status" value="1"/>
</dbReference>
<evidence type="ECO:0000256" key="7">
    <source>
        <dbReference type="ARBA" id="ARBA00023180"/>
    </source>
</evidence>
<dbReference type="GO" id="GO:0008235">
    <property type="term" value="F:metalloexopeptidase activity"/>
    <property type="evidence" value="ECO:0007669"/>
    <property type="project" value="InterPro"/>
</dbReference>
<dbReference type="PANTHER" id="PTHR12147">
    <property type="entry name" value="METALLOPEPTIDASE M28 FAMILY MEMBER"/>
    <property type="match status" value="1"/>
</dbReference>
<evidence type="ECO:0000313" key="11">
    <source>
        <dbReference type="EMBL" id="VAW18136.1"/>
    </source>
</evidence>
<dbReference type="AlphaFoldDB" id="A0A3B0UEV1"/>
<evidence type="ECO:0000256" key="8">
    <source>
        <dbReference type="ARBA" id="ARBA00031512"/>
    </source>
</evidence>
<dbReference type="PANTHER" id="PTHR12147:SF58">
    <property type="entry name" value="VACUOLAR MEMBRANE PROTEASE"/>
    <property type="match status" value="1"/>
</dbReference>
<feature type="domain" description="Peptidase M28" evidence="10">
    <location>
        <begin position="104"/>
        <end position="295"/>
    </location>
</feature>
<accession>A0A3B0UEV1</accession>
<evidence type="ECO:0000256" key="9">
    <source>
        <dbReference type="SAM" id="Phobius"/>
    </source>
</evidence>
<evidence type="ECO:0000256" key="2">
    <source>
        <dbReference type="ARBA" id="ARBA00004128"/>
    </source>
</evidence>
<name>A0A3B0UEV1_9ZZZZ</name>
<evidence type="ECO:0000256" key="5">
    <source>
        <dbReference type="ARBA" id="ARBA00022554"/>
    </source>
</evidence>
<proteinExistence type="inferred from homology"/>
<comment type="similarity">
    <text evidence="3">Belongs to the peptidase M28 family.</text>
</comment>
<evidence type="ECO:0000256" key="3">
    <source>
        <dbReference type="ARBA" id="ARBA00010918"/>
    </source>
</evidence>
<protein>
    <recommendedName>
        <fullName evidence="4">Vacuolar membrane protease</fullName>
    </recommendedName>
    <alternativeName>
        <fullName evidence="8">FXNA-related family protease 1</fullName>
    </alternativeName>
</protein>
<dbReference type="GO" id="GO:0006508">
    <property type="term" value="P:proteolysis"/>
    <property type="evidence" value="ECO:0007669"/>
    <property type="project" value="InterPro"/>
</dbReference>